<accession>A0A1H1HG59</accession>
<feature type="transmembrane region" description="Helical" evidence="4">
    <location>
        <begin position="374"/>
        <end position="395"/>
    </location>
</feature>
<evidence type="ECO:0000256" key="2">
    <source>
        <dbReference type="ARBA" id="ARBA00022989"/>
    </source>
</evidence>
<reference evidence="7" key="1">
    <citation type="submission" date="2016-10" db="EMBL/GenBank/DDBJ databases">
        <authorList>
            <person name="Varghese N."/>
            <person name="Submissions S."/>
        </authorList>
    </citation>
    <scope>NUCLEOTIDE SEQUENCE [LARGE SCALE GENOMIC DNA]</scope>
    <source>
        <strain evidence="7">DUS833</strain>
    </source>
</reference>
<feature type="transmembrane region" description="Helical" evidence="4">
    <location>
        <begin position="88"/>
        <end position="110"/>
    </location>
</feature>
<dbReference type="STRING" id="157910.SAMN05445850_3544"/>
<dbReference type="InterPro" id="IPR020846">
    <property type="entry name" value="MFS_dom"/>
</dbReference>
<dbReference type="Proteomes" id="UP000199365">
    <property type="component" value="Unassembled WGS sequence"/>
</dbReference>
<keyword evidence="7" id="KW-1185">Reference proteome</keyword>
<feature type="transmembrane region" description="Helical" evidence="4">
    <location>
        <begin position="176"/>
        <end position="194"/>
    </location>
</feature>
<feature type="transmembrane region" description="Helical" evidence="4">
    <location>
        <begin position="22"/>
        <end position="47"/>
    </location>
</feature>
<keyword evidence="2 4" id="KW-1133">Transmembrane helix</keyword>
<evidence type="ECO:0000256" key="3">
    <source>
        <dbReference type="ARBA" id="ARBA00023136"/>
    </source>
</evidence>
<evidence type="ECO:0000256" key="4">
    <source>
        <dbReference type="SAM" id="Phobius"/>
    </source>
</evidence>
<dbReference type="PANTHER" id="PTHR42910">
    <property type="entry name" value="TRANSPORTER SCO4007-RELATED"/>
    <property type="match status" value="1"/>
</dbReference>
<dbReference type="InterPro" id="IPR011701">
    <property type="entry name" value="MFS"/>
</dbReference>
<feature type="transmembrane region" description="Helical" evidence="4">
    <location>
        <begin position="116"/>
        <end position="137"/>
    </location>
</feature>
<dbReference type="AlphaFoldDB" id="A0A1H1HG59"/>
<feature type="transmembrane region" description="Helical" evidence="4">
    <location>
        <begin position="227"/>
        <end position="248"/>
    </location>
</feature>
<evidence type="ECO:0000313" key="7">
    <source>
        <dbReference type="Proteomes" id="UP000199365"/>
    </source>
</evidence>
<proteinExistence type="predicted"/>
<sequence length="409" mass="42227">MRDSTHLADSAATPAFASRGKIVMMAIIAGAVITNIYCTQPILPLIAAGLRVDVTTVDLVAAAALLGFSSGLALLLPLGDRFDRRKLVLIQIALACVFGVAAAVAPGIWALVAASFGLGIVSCVPQQLVPFAAVMSLPSERGRNVGTVVSGIMVGILSGRTIAGVIGTAYGWRAVYVAEAAFMVPVWIAAAALLPRGVPSTNLSYGRLLASLWPLARDNRPIRESMLIQALLWACFNAFWVNLAALLASGPWHLGSAWAGGFGVIGAAGAFAASLGGNATDRIGFRKVIGASIGIVTLAYLLLSGAANSLTLLIVGVIVLDIGVQSGLVSNQTRAFAVDPKAQGRINSLYMTATFFGGALGATVSGWLMTRYCWTGIVAFGIALGILAAAIHWIGTPRGTVVEVQASRD</sequence>
<dbReference type="PROSITE" id="PS50850">
    <property type="entry name" value="MFS"/>
    <property type="match status" value="1"/>
</dbReference>
<gene>
    <name evidence="6" type="ORF">SAMN05445850_3544</name>
</gene>
<dbReference type="SUPFAM" id="SSF103473">
    <property type="entry name" value="MFS general substrate transporter"/>
    <property type="match status" value="1"/>
</dbReference>
<dbReference type="RefSeq" id="WP_090805793.1">
    <property type="nucleotide sequence ID" value="NZ_FNKX01000001.1"/>
</dbReference>
<evidence type="ECO:0000259" key="5">
    <source>
        <dbReference type="PROSITE" id="PS50850"/>
    </source>
</evidence>
<feature type="transmembrane region" description="Helical" evidence="4">
    <location>
        <begin position="149"/>
        <end position="170"/>
    </location>
</feature>
<dbReference type="InterPro" id="IPR036259">
    <property type="entry name" value="MFS_trans_sf"/>
</dbReference>
<dbReference type="Pfam" id="PF07690">
    <property type="entry name" value="MFS_1"/>
    <property type="match status" value="1"/>
</dbReference>
<dbReference type="GO" id="GO:0022857">
    <property type="term" value="F:transmembrane transporter activity"/>
    <property type="evidence" value="ECO:0007669"/>
    <property type="project" value="InterPro"/>
</dbReference>
<feature type="transmembrane region" description="Helical" evidence="4">
    <location>
        <begin position="254"/>
        <end position="273"/>
    </location>
</feature>
<keyword evidence="3 4" id="KW-0472">Membrane</keyword>
<organism evidence="6 7">
    <name type="scientific">Paraburkholderia tuberum</name>
    <dbReference type="NCBI Taxonomy" id="157910"/>
    <lineage>
        <taxon>Bacteria</taxon>
        <taxon>Pseudomonadati</taxon>
        <taxon>Pseudomonadota</taxon>
        <taxon>Betaproteobacteria</taxon>
        <taxon>Burkholderiales</taxon>
        <taxon>Burkholderiaceae</taxon>
        <taxon>Paraburkholderia</taxon>
    </lineage>
</organism>
<evidence type="ECO:0000256" key="1">
    <source>
        <dbReference type="ARBA" id="ARBA00022692"/>
    </source>
</evidence>
<dbReference type="EMBL" id="FNKX01000001">
    <property type="protein sequence ID" value="SDR24369.1"/>
    <property type="molecule type" value="Genomic_DNA"/>
</dbReference>
<evidence type="ECO:0000313" key="6">
    <source>
        <dbReference type="EMBL" id="SDR24369.1"/>
    </source>
</evidence>
<feature type="transmembrane region" description="Helical" evidence="4">
    <location>
        <begin position="59"/>
        <end position="76"/>
    </location>
</feature>
<dbReference type="PANTHER" id="PTHR42910:SF1">
    <property type="entry name" value="MAJOR FACILITATOR SUPERFAMILY (MFS) PROFILE DOMAIN-CONTAINING PROTEIN"/>
    <property type="match status" value="1"/>
</dbReference>
<protein>
    <submittedName>
        <fullName evidence="6">Predicted arabinose efflux permease, MFS family</fullName>
    </submittedName>
</protein>
<feature type="domain" description="Major facilitator superfamily (MFS) profile" evidence="5">
    <location>
        <begin position="18"/>
        <end position="400"/>
    </location>
</feature>
<feature type="transmembrane region" description="Helical" evidence="4">
    <location>
        <begin position="349"/>
        <end position="368"/>
    </location>
</feature>
<dbReference type="Gene3D" id="1.20.1250.20">
    <property type="entry name" value="MFS general substrate transporter like domains"/>
    <property type="match status" value="1"/>
</dbReference>
<keyword evidence="1 4" id="KW-0812">Transmembrane</keyword>
<feature type="transmembrane region" description="Helical" evidence="4">
    <location>
        <begin position="309"/>
        <end position="329"/>
    </location>
</feature>
<dbReference type="CDD" id="cd17324">
    <property type="entry name" value="MFS_NepI_like"/>
    <property type="match status" value="1"/>
</dbReference>
<name>A0A1H1HG59_9BURK</name>